<evidence type="ECO:0000313" key="1">
    <source>
        <dbReference type="EMBL" id="SDH77155.1"/>
    </source>
</evidence>
<dbReference type="AlphaFoldDB" id="A0A1G8F4U9"/>
<dbReference type="EMBL" id="FNDQ01000014">
    <property type="protein sequence ID" value="SDH77155.1"/>
    <property type="molecule type" value="Genomic_DNA"/>
</dbReference>
<dbReference type="RefSeq" id="WP_090409197.1">
    <property type="nucleotide sequence ID" value="NZ_FNDQ01000014.1"/>
</dbReference>
<organism evidence="1 2">
    <name type="scientific">Myroides phaeus</name>
    <dbReference type="NCBI Taxonomy" id="702745"/>
    <lineage>
        <taxon>Bacteria</taxon>
        <taxon>Pseudomonadati</taxon>
        <taxon>Bacteroidota</taxon>
        <taxon>Flavobacteriia</taxon>
        <taxon>Flavobacteriales</taxon>
        <taxon>Flavobacteriaceae</taxon>
        <taxon>Myroides</taxon>
    </lineage>
</organism>
<evidence type="ECO:0000313" key="2">
    <source>
        <dbReference type="Proteomes" id="UP000243588"/>
    </source>
</evidence>
<accession>A0A1G8F4U9</accession>
<reference evidence="2" key="1">
    <citation type="submission" date="2016-10" db="EMBL/GenBank/DDBJ databases">
        <authorList>
            <person name="Varghese N."/>
            <person name="Submissions S."/>
        </authorList>
    </citation>
    <scope>NUCLEOTIDE SEQUENCE [LARGE SCALE GENOMIC DNA]</scope>
    <source>
        <strain evidence="2">DSM 23313</strain>
    </source>
</reference>
<sequence length="169" mass="19730">MTKEKNYFKFWWKSSNEHGVHSPFVFNLLTKGLYPKDSRWKKLAKKEAFPERILAYYAPKHIATIGMEQEIAGTSAVVTCFKPSQGKSDLIWIGSSISQQSELTSDILYAAMHNDTVLMFDRRKGNSVIDQLWEDVVNDERFIVTLDFYYFGLAFIRSEQLKQHFTLRM</sequence>
<dbReference type="Proteomes" id="UP000243588">
    <property type="component" value="Unassembled WGS sequence"/>
</dbReference>
<proteinExistence type="predicted"/>
<gene>
    <name evidence="1" type="ORF">SAMN05421818_11451</name>
</gene>
<dbReference type="STRING" id="702745.SAMN05421818_11451"/>
<keyword evidence="2" id="KW-1185">Reference proteome</keyword>
<protein>
    <submittedName>
        <fullName evidence="1">Uncharacterized protein</fullName>
    </submittedName>
</protein>
<name>A0A1G8F4U9_9FLAO</name>